<keyword evidence="2 5" id="KW-0690">Ribosome biogenesis</keyword>
<evidence type="ECO:0000256" key="5">
    <source>
        <dbReference type="HAMAP-Rule" id="MF_00014"/>
    </source>
</evidence>
<evidence type="ECO:0000256" key="4">
    <source>
        <dbReference type="ARBA" id="ARBA00023186"/>
    </source>
</evidence>
<dbReference type="InterPro" id="IPR009000">
    <property type="entry name" value="Transl_B-barrel_sf"/>
</dbReference>
<proteinExistence type="inferred from homology"/>
<dbReference type="SUPFAM" id="SSF50346">
    <property type="entry name" value="PRC-barrel domain"/>
    <property type="match status" value="1"/>
</dbReference>
<evidence type="ECO:0000256" key="1">
    <source>
        <dbReference type="ARBA" id="ARBA00022490"/>
    </source>
</evidence>
<comment type="similarity">
    <text evidence="5">Belongs to the RimM family.</text>
</comment>
<organism evidence="8 9">
    <name type="scientific">Winkia neuii subsp. anitrata</name>
    <dbReference type="NCBI Taxonomy" id="29318"/>
    <lineage>
        <taxon>Bacteria</taxon>
        <taxon>Bacillati</taxon>
        <taxon>Actinomycetota</taxon>
        <taxon>Actinomycetes</taxon>
        <taxon>Actinomycetales</taxon>
        <taxon>Actinomycetaceae</taxon>
        <taxon>Winkia</taxon>
    </lineage>
</organism>
<dbReference type="EMBL" id="CP116394">
    <property type="protein sequence ID" value="WCE45369.1"/>
    <property type="molecule type" value="Genomic_DNA"/>
</dbReference>
<evidence type="ECO:0000313" key="8">
    <source>
        <dbReference type="EMBL" id="WCE45369.1"/>
    </source>
</evidence>
<dbReference type="Proteomes" id="UP001211044">
    <property type="component" value="Chromosome"/>
</dbReference>
<dbReference type="Pfam" id="PF24986">
    <property type="entry name" value="PRC_RimM"/>
    <property type="match status" value="1"/>
</dbReference>
<evidence type="ECO:0000259" key="7">
    <source>
        <dbReference type="Pfam" id="PF24986"/>
    </source>
</evidence>
<keyword evidence="4 5" id="KW-0143">Chaperone</keyword>
<dbReference type="InterPro" id="IPR011033">
    <property type="entry name" value="PRC_barrel-like_sf"/>
</dbReference>
<evidence type="ECO:0000313" key="9">
    <source>
        <dbReference type="Proteomes" id="UP001211044"/>
    </source>
</evidence>
<reference evidence="8" key="1">
    <citation type="submission" date="2023-01" db="EMBL/GenBank/DDBJ databases">
        <title>Comparative Genomic Analysis of the Clinically-Derived Winkia Strain NY0527 Provides Evidence into the Taxonomic Reassignment of Winkia neuii and Characterizes Their Virulence Traits.</title>
        <authorList>
            <person name="Cai X."/>
            <person name="Peng Y."/>
            <person name="Li M."/>
            <person name="Qiu Y."/>
            <person name="Wang Y."/>
            <person name="Xu L."/>
            <person name="Hou Q."/>
        </authorList>
    </citation>
    <scope>NUCLEOTIDE SEQUENCE</scope>
    <source>
        <strain evidence="8">NY0527</strain>
    </source>
</reference>
<evidence type="ECO:0000256" key="3">
    <source>
        <dbReference type="ARBA" id="ARBA00022552"/>
    </source>
</evidence>
<dbReference type="SUPFAM" id="SSF50447">
    <property type="entry name" value="Translation proteins"/>
    <property type="match status" value="1"/>
</dbReference>
<feature type="domain" description="Ribosome maturation factor RimM PRC barrel" evidence="7">
    <location>
        <begin position="97"/>
        <end position="162"/>
    </location>
</feature>
<dbReference type="NCBIfam" id="TIGR02273">
    <property type="entry name" value="16S_RimM"/>
    <property type="match status" value="1"/>
</dbReference>
<sequence length="165" mass="17918">MNDNLMRVGVIGPAKGLKGGAIVDVRTDSASARFAPGTVLQIDGNDYTVRSFYRSGKRWVVTFEEITTREEIEAMRGKVVSFDVSEEELDEGEFYASELEGLPIYDPQGNKLGSISGLEFGIGQDRLKVTTETGTFLVPFVKAIVQVDLQAERVVVDAPAGLLGD</sequence>
<dbReference type="PANTHER" id="PTHR33692">
    <property type="entry name" value="RIBOSOME MATURATION FACTOR RIMM"/>
    <property type="match status" value="1"/>
</dbReference>
<comment type="subcellular location">
    <subcellularLocation>
        <location evidence="5">Cytoplasm</location>
    </subcellularLocation>
</comment>
<dbReference type="InterPro" id="IPR011961">
    <property type="entry name" value="RimM"/>
</dbReference>
<keyword evidence="3 5" id="KW-0698">rRNA processing</keyword>
<keyword evidence="1 5" id="KW-0963">Cytoplasm</keyword>
<evidence type="ECO:0000256" key="2">
    <source>
        <dbReference type="ARBA" id="ARBA00022517"/>
    </source>
</evidence>
<dbReference type="GO" id="GO:0042274">
    <property type="term" value="P:ribosomal small subunit biogenesis"/>
    <property type="evidence" value="ECO:0007669"/>
    <property type="project" value="UniProtKB-UniRule"/>
</dbReference>
<dbReference type="HAMAP" id="MF_00014">
    <property type="entry name" value="Ribosome_mat_RimM"/>
    <property type="match status" value="1"/>
</dbReference>
<comment type="domain">
    <text evidence="5">The PRC barrel domain binds ribosomal protein uS19.</text>
</comment>
<dbReference type="GO" id="GO:0005840">
    <property type="term" value="C:ribosome"/>
    <property type="evidence" value="ECO:0007669"/>
    <property type="project" value="InterPro"/>
</dbReference>
<dbReference type="PANTHER" id="PTHR33692:SF1">
    <property type="entry name" value="RIBOSOME MATURATION FACTOR RIMM"/>
    <property type="match status" value="1"/>
</dbReference>
<comment type="function">
    <text evidence="5">An accessory protein needed during the final step in the assembly of 30S ribosomal subunit, possibly for assembly of the head region. Essential for efficient processing of 16S rRNA. May be needed both before and after RbfA during the maturation of 16S rRNA. It has affinity for free ribosomal 30S subunits but not for 70S ribosomes.</text>
</comment>
<dbReference type="InterPro" id="IPR036976">
    <property type="entry name" value="RimM_N_sf"/>
</dbReference>
<dbReference type="InterPro" id="IPR002676">
    <property type="entry name" value="RimM_N"/>
</dbReference>
<dbReference type="GO" id="GO:0005737">
    <property type="term" value="C:cytoplasm"/>
    <property type="evidence" value="ECO:0007669"/>
    <property type="project" value="UniProtKB-SubCell"/>
</dbReference>
<dbReference type="KEGG" id="wne:PIG85_06790"/>
<dbReference type="InterPro" id="IPR056792">
    <property type="entry name" value="PRC_RimM"/>
</dbReference>
<name>A0AB38XMG7_9ACTO</name>
<dbReference type="Pfam" id="PF01782">
    <property type="entry name" value="RimM"/>
    <property type="match status" value="1"/>
</dbReference>
<dbReference type="AlphaFoldDB" id="A0AB38XMG7"/>
<dbReference type="RefSeq" id="WP_004804694.1">
    <property type="nucleotide sequence ID" value="NZ_CP116394.1"/>
</dbReference>
<dbReference type="GO" id="GO:0043022">
    <property type="term" value="F:ribosome binding"/>
    <property type="evidence" value="ECO:0007669"/>
    <property type="project" value="InterPro"/>
</dbReference>
<feature type="domain" description="RimM N-terminal" evidence="6">
    <location>
        <begin position="8"/>
        <end position="83"/>
    </location>
</feature>
<dbReference type="Gene3D" id="2.30.30.240">
    <property type="entry name" value="PRC-barrel domain"/>
    <property type="match status" value="1"/>
</dbReference>
<comment type="subunit">
    <text evidence="5">Binds ribosomal protein uS19.</text>
</comment>
<evidence type="ECO:0000259" key="6">
    <source>
        <dbReference type="Pfam" id="PF01782"/>
    </source>
</evidence>
<protein>
    <recommendedName>
        <fullName evidence="5">Ribosome maturation factor RimM</fullName>
    </recommendedName>
</protein>
<gene>
    <name evidence="5 8" type="primary">rimM</name>
    <name evidence="8" type="ORF">PIG85_06790</name>
</gene>
<dbReference type="GO" id="GO:0006364">
    <property type="term" value="P:rRNA processing"/>
    <property type="evidence" value="ECO:0007669"/>
    <property type="project" value="UniProtKB-UniRule"/>
</dbReference>
<dbReference type="Gene3D" id="2.40.30.60">
    <property type="entry name" value="RimM"/>
    <property type="match status" value="1"/>
</dbReference>
<accession>A0AB38XMG7</accession>